<keyword evidence="5" id="KW-0378">Hydrolase</keyword>
<comment type="caution">
    <text evidence="7">The sequence shown here is derived from an EMBL/GenBank/DDBJ whole genome shotgun (WGS) entry which is preliminary data.</text>
</comment>
<dbReference type="InterPro" id="IPR008201">
    <property type="entry name" value="HepT-like"/>
</dbReference>
<gene>
    <name evidence="7" type="ORF">EWV54_22365</name>
</gene>
<dbReference type="AlphaFoldDB" id="A0A552IF74"/>
<organism evidence="7 8">
    <name type="scientific">Microcystis novacekii Mn_MB_F_20050700_S1D</name>
    <dbReference type="NCBI Taxonomy" id="2486266"/>
    <lineage>
        <taxon>Bacteria</taxon>
        <taxon>Bacillati</taxon>
        <taxon>Cyanobacteriota</taxon>
        <taxon>Cyanophyceae</taxon>
        <taxon>Oscillatoriophycideae</taxon>
        <taxon>Chroococcales</taxon>
        <taxon>Microcystaceae</taxon>
        <taxon>Microcystis</taxon>
    </lineage>
</organism>
<evidence type="ECO:0000256" key="4">
    <source>
        <dbReference type="ARBA" id="ARBA00022741"/>
    </source>
</evidence>
<evidence type="ECO:0000256" key="2">
    <source>
        <dbReference type="ARBA" id="ARBA00022649"/>
    </source>
</evidence>
<name>A0A552IF74_9CHRO</name>
<proteinExistence type="inferred from homology"/>
<dbReference type="GO" id="GO:0110001">
    <property type="term" value="C:toxin-antitoxin complex"/>
    <property type="evidence" value="ECO:0007669"/>
    <property type="project" value="InterPro"/>
</dbReference>
<dbReference type="Gene3D" id="1.20.120.580">
    <property type="entry name" value="bsu32300-like"/>
    <property type="match status" value="1"/>
</dbReference>
<dbReference type="PANTHER" id="PTHR34139">
    <property type="entry name" value="UPF0331 PROTEIN MJ0127"/>
    <property type="match status" value="1"/>
</dbReference>
<dbReference type="Proteomes" id="UP000319191">
    <property type="component" value="Unassembled WGS sequence"/>
</dbReference>
<dbReference type="GO" id="GO:0000166">
    <property type="term" value="F:nucleotide binding"/>
    <property type="evidence" value="ECO:0007669"/>
    <property type="project" value="UniProtKB-KW"/>
</dbReference>
<dbReference type="EMBL" id="SFAV01000317">
    <property type="protein sequence ID" value="TRU82126.1"/>
    <property type="molecule type" value="Genomic_DNA"/>
</dbReference>
<evidence type="ECO:0000256" key="5">
    <source>
        <dbReference type="ARBA" id="ARBA00022801"/>
    </source>
</evidence>
<evidence type="ECO:0000313" key="7">
    <source>
        <dbReference type="EMBL" id="TRU82126.1"/>
    </source>
</evidence>
<dbReference type="PANTHER" id="PTHR34139:SF1">
    <property type="entry name" value="RNASE MJ1380-RELATED"/>
    <property type="match status" value="1"/>
</dbReference>
<sequence>MTQGEFRDFLQDILEAICQLERMTQDLSFAEFSTQIEIFLSAVKLLEIIGEAVKNIPDEVRVNYPNIPWKNIAGMRDKLVHEYWAIDEKVVWKVIQNNLPQLKRIITSPFIIPTCKSAFLNLSLKRF</sequence>
<evidence type="ECO:0000256" key="1">
    <source>
        <dbReference type="ARBA" id="ARBA00022553"/>
    </source>
</evidence>
<reference evidence="7 8" key="1">
    <citation type="submission" date="2019-01" db="EMBL/GenBank/DDBJ databases">
        <title>Coherence of Microcystis species and biogeography revealed through population genomics.</title>
        <authorList>
            <person name="Perez-Carrascal O.M."/>
            <person name="Terrat Y."/>
            <person name="Giani A."/>
            <person name="Fortin N."/>
            <person name="Tromas N."/>
            <person name="Shapiro B.J."/>
        </authorList>
    </citation>
    <scope>NUCLEOTIDE SEQUENCE [LARGE SCALE GENOMIC DNA]</scope>
    <source>
        <strain evidence="7">Mn_MB_F_20050700_S1D</strain>
    </source>
</reference>
<evidence type="ECO:0000256" key="6">
    <source>
        <dbReference type="ARBA" id="ARBA00024207"/>
    </source>
</evidence>
<keyword evidence="2" id="KW-1277">Toxin-antitoxin system</keyword>
<dbReference type="GO" id="GO:0004540">
    <property type="term" value="F:RNA nuclease activity"/>
    <property type="evidence" value="ECO:0007669"/>
    <property type="project" value="InterPro"/>
</dbReference>
<keyword evidence="1" id="KW-0597">Phosphoprotein</keyword>
<accession>A0A552IF74</accession>
<keyword evidence="4" id="KW-0547">Nucleotide-binding</keyword>
<evidence type="ECO:0000313" key="8">
    <source>
        <dbReference type="Proteomes" id="UP000319191"/>
    </source>
</evidence>
<evidence type="ECO:0000256" key="3">
    <source>
        <dbReference type="ARBA" id="ARBA00022722"/>
    </source>
</evidence>
<dbReference type="GO" id="GO:0016787">
    <property type="term" value="F:hydrolase activity"/>
    <property type="evidence" value="ECO:0007669"/>
    <property type="project" value="UniProtKB-KW"/>
</dbReference>
<keyword evidence="3" id="KW-0540">Nuclease</keyword>
<dbReference type="Pfam" id="PF01934">
    <property type="entry name" value="HepT-like"/>
    <property type="match status" value="1"/>
</dbReference>
<comment type="similarity">
    <text evidence="6">Belongs to the HepT RNase toxin family.</text>
</comment>
<dbReference type="InterPro" id="IPR051813">
    <property type="entry name" value="HepT_RNase_toxin"/>
</dbReference>
<dbReference type="InterPro" id="IPR037038">
    <property type="entry name" value="HepT-like_sf"/>
</dbReference>
<protein>
    <submittedName>
        <fullName evidence="7">DUF86 domain-containing protein</fullName>
    </submittedName>
</protein>